<dbReference type="EMBL" id="CAKOFQ010007616">
    <property type="protein sequence ID" value="CAH2005005.1"/>
    <property type="molecule type" value="Genomic_DNA"/>
</dbReference>
<dbReference type="Proteomes" id="UP001152888">
    <property type="component" value="Unassembled WGS sequence"/>
</dbReference>
<evidence type="ECO:0000313" key="1">
    <source>
        <dbReference type="EMBL" id="CAH2005005.1"/>
    </source>
</evidence>
<gene>
    <name evidence="1" type="ORF">ACAOBT_LOCUS28290</name>
</gene>
<proteinExistence type="predicted"/>
<protein>
    <submittedName>
        <fullName evidence="1">Uncharacterized protein</fullName>
    </submittedName>
</protein>
<sequence length="112" mass="13455">SVHRIRINLFIRLVVDFINATSRFLKHSQKEIVLSNTHKSNYRDHTVYPEYGKQYYQELHNLINNKMMPKKQPQWSSESLSDAELWYTMEQLTTPCQIWKQSETFGSKIYLD</sequence>
<feature type="non-terminal residue" evidence="1">
    <location>
        <position position="112"/>
    </location>
</feature>
<comment type="caution">
    <text evidence="1">The sequence shown here is derived from an EMBL/GenBank/DDBJ whole genome shotgun (WGS) entry which is preliminary data.</text>
</comment>
<organism evidence="1 2">
    <name type="scientific">Acanthoscelides obtectus</name>
    <name type="common">Bean weevil</name>
    <name type="synonym">Bruchus obtectus</name>
    <dbReference type="NCBI Taxonomy" id="200917"/>
    <lineage>
        <taxon>Eukaryota</taxon>
        <taxon>Metazoa</taxon>
        <taxon>Ecdysozoa</taxon>
        <taxon>Arthropoda</taxon>
        <taxon>Hexapoda</taxon>
        <taxon>Insecta</taxon>
        <taxon>Pterygota</taxon>
        <taxon>Neoptera</taxon>
        <taxon>Endopterygota</taxon>
        <taxon>Coleoptera</taxon>
        <taxon>Polyphaga</taxon>
        <taxon>Cucujiformia</taxon>
        <taxon>Chrysomeloidea</taxon>
        <taxon>Chrysomelidae</taxon>
        <taxon>Bruchinae</taxon>
        <taxon>Bruchini</taxon>
        <taxon>Acanthoscelides</taxon>
    </lineage>
</organism>
<name>A0A9P0M4U5_ACAOB</name>
<dbReference type="AlphaFoldDB" id="A0A9P0M4U5"/>
<evidence type="ECO:0000313" key="2">
    <source>
        <dbReference type="Proteomes" id="UP001152888"/>
    </source>
</evidence>
<accession>A0A9P0M4U5</accession>
<reference evidence="1" key="1">
    <citation type="submission" date="2022-03" db="EMBL/GenBank/DDBJ databases">
        <authorList>
            <person name="Sayadi A."/>
        </authorList>
    </citation>
    <scope>NUCLEOTIDE SEQUENCE</scope>
</reference>
<keyword evidence="2" id="KW-1185">Reference proteome</keyword>